<evidence type="ECO:0000256" key="5">
    <source>
        <dbReference type="ARBA" id="ARBA00023201"/>
    </source>
</evidence>
<feature type="compositionally biased region" description="Low complexity" evidence="6">
    <location>
        <begin position="78"/>
        <end position="101"/>
    </location>
</feature>
<keyword evidence="7" id="KW-1133">Transmembrane helix</keyword>
<dbReference type="EMBL" id="GG745355">
    <property type="protein sequence ID" value="KNE68157.1"/>
    <property type="molecule type" value="Genomic_DNA"/>
</dbReference>
<feature type="transmembrane region" description="Helical" evidence="7">
    <location>
        <begin position="28"/>
        <end position="52"/>
    </location>
</feature>
<gene>
    <name evidence="8" type="ORF">AMAG_13322</name>
</gene>
<feature type="compositionally biased region" description="Pro residues" evidence="6">
    <location>
        <begin position="60"/>
        <end position="77"/>
    </location>
</feature>
<name>A0A0L0T080_ALLM3</name>
<protein>
    <recommendedName>
        <fullName evidence="10">Cation/H+ exchanger domain-containing protein</fullName>
    </recommendedName>
</protein>
<dbReference type="InterPro" id="IPR038770">
    <property type="entry name" value="Na+/solute_symporter_sf"/>
</dbReference>
<accession>A0A0L0T080</accession>
<evidence type="ECO:0000256" key="2">
    <source>
        <dbReference type="ARBA" id="ARBA00022449"/>
    </source>
</evidence>
<keyword evidence="3" id="KW-0915">Sodium</keyword>
<keyword evidence="5" id="KW-0739">Sodium transport</keyword>
<evidence type="ECO:0000313" key="9">
    <source>
        <dbReference type="Proteomes" id="UP000054350"/>
    </source>
</evidence>
<evidence type="ECO:0000256" key="4">
    <source>
        <dbReference type="ARBA" id="ARBA00023065"/>
    </source>
</evidence>
<evidence type="ECO:0000256" key="1">
    <source>
        <dbReference type="ARBA" id="ARBA00022448"/>
    </source>
</evidence>
<keyword evidence="9" id="KW-1185">Reference proteome</keyword>
<evidence type="ECO:0000256" key="3">
    <source>
        <dbReference type="ARBA" id="ARBA00023053"/>
    </source>
</evidence>
<evidence type="ECO:0000256" key="6">
    <source>
        <dbReference type="SAM" id="MobiDB-lite"/>
    </source>
</evidence>
<feature type="region of interest" description="Disordered" evidence="6">
    <location>
        <begin position="59"/>
        <end position="101"/>
    </location>
</feature>
<feature type="transmembrane region" description="Helical" evidence="7">
    <location>
        <begin position="161"/>
        <end position="181"/>
    </location>
</feature>
<evidence type="ECO:0000256" key="7">
    <source>
        <dbReference type="SAM" id="Phobius"/>
    </source>
</evidence>
<reference evidence="8 9" key="1">
    <citation type="submission" date="2009-11" db="EMBL/GenBank/DDBJ databases">
        <title>Annotation of Allomyces macrogynus ATCC 38327.</title>
        <authorList>
            <consortium name="The Broad Institute Genome Sequencing Platform"/>
            <person name="Russ C."/>
            <person name="Cuomo C."/>
            <person name="Burger G."/>
            <person name="Gray M.W."/>
            <person name="Holland P.W.H."/>
            <person name="King N."/>
            <person name="Lang F.B.F."/>
            <person name="Roger A.J."/>
            <person name="Ruiz-Trillo I."/>
            <person name="Young S.K."/>
            <person name="Zeng Q."/>
            <person name="Gargeya S."/>
            <person name="Fitzgerald M."/>
            <person name="Haas B."/>
            <person name="Abouelleil A."/>
            <person name="Alvarado L."/>
            <person name="Arachchi H.M."/>
            <person name="Berlin A."/>
            <person name="Chapman S.B."/>
            <person name="Gearin G."/>
            <person name="Goldberg J."/>
            <person name="Griggs A."/>
            <person name="Gujja S."/>
            <person name="Hansen M."/>
            <person name="Heiman D."/>
            <person name="Howarth C."/>
            <person name="Larimer J."/>
            <person name="Lui A."/>
            <person name="MacDonald P.J.P."/>
            <person name="McCowen C."/>
            <person name="Montmayeur A."/>
            <person name="Murphy C."/>
            <person name="Neiman D."/>
            <person name="Pearson M."/>
            <person name="Priest M."/>
            <person name="Roberts A."/>
            <person name="Saif S."/>
            <person name="Shea T."/>
            <person name="Sisk P."/>
            <person name="Stolte C."/>
            <person name="Sykes S."/>
            <person name="Wortman J."/>
            <person name="Nusbaum C."/>
            <person name="Birren B."/>
        </authorList>
    </citation>
    <scope>NUCLEOTIDE SEQUENCE [LARGE SCALE GENOMIC DNA]</scope>
    <source>
        <strain evidence="8 9">ATCC 38327</strain>
    </source>
</reference>
<keyword evidence="2" id="KW-0050">Antiport</keyword>
<proteinExistence type="predicted"/>
<evidence type="ECO:0000313" key="8">
    <source>
        <dbReference type="EMBL" id="KNE68157.1"/>
    </source>
</evidence>
<keyword evidence="4" id="KW-0406">Ion transport</keyword>
<organism evidence="8 9">
    <name type="scientific">Allomyces macrogynus (strain ATCC 38327)</name>
    <name type="common">Allomyces javanicus var. macrogynus</name>
    <dbReference type="NCBI Taxonomy" id="578462"/>
    <lineage>
        <taxon>Eukaryota</taxon>
        <taxon>Fungi</taxon>
        <taxon>Fungi incertae sedis</taxon>
        <taxon>Blastocladiomycota</taxon>
        <taxon>Blastocladiomycetes</taxon>
        <taxon>Blastocladiales</taxon>
        <taxon>Blastocladiaceae</taxon>
        <taxon>Allomyces</taxon>
    </lineage>
</organism>
<dbReference type="PANTHER" id="PTHR43562:SF3">
    <property type="entry name" value="SODIUM ION_PROTON EXCHANGER (EUROFUNG)"/>
    <property type="match status" value="1"/>
</dbReference>
<evidence type="ECO:0008006" key="10">
    <source>
        <dbReference type="Google" id="ProtNLM"/>
    </source>
</evidence>
<dbReference type="OrthoDB" id="1288932at2759"/>
<dbReference type="Proteomes" id="UP000054350">
    <property type="component" value="Unassembled WGS sequence"/>
</dbReference>
<reference evidence="9" key="2">
    <citation type="submission" date="2009-11" db="EMBL/GenBank/DDBJ databases">
        <title>The Genome Sequence of Allomyces macrogynus strain ATCC 38327.</title>
        <authorList>
            <consortium name="The Broad Institute Genome Sequencing Platform"/>
            <person name="Russ C."/>
            <person name="Cuomo C."/>
            <person name="Shea T."/>
            <person name="Young S.K."/>
            <person name="Zeng Q."/>
            <person name="Koehrsen M."/>
            <person name="Haas B."/>
            <person name="Borodovsky M."/>
            <person name="Guigo R."/>
            <person name="Alvarado L."/>
            <person name="Berlin A."/>
            <person name="Borenstein D."/>
            <person name="Chen Z."/>
            <person name="Engels R."/>
            <person name="Freedman E."/>
            <person name="Gellesch M."/>
            <person name="Goldberg J."/>
            <person name="Griggs A."/>
            <person name="Gujja S."/>
            <person name="Heiman D."/>
            <person name="Hepburn T."/>
            <person name="Howarth C."/>
            <person name="Jen D."/>
            <person name="Larson L."/>
            <person name="Lewis B."/>
            <person name="Mehta T."/>
            <person name="Park D."/>
            <person name="Pearson M."/>
            <person name="Roberts A."/>
            <person name="Saif S."/>
            <person name="Shenoy N."/>
            <person name="Sisk P."/>
            <person name="Stolte C."/>
            <person name="Sykes S."/>
            <person name="Walk T."/>
            <person name="White J."/>
            <person name="Yandava C."/>
            <person name="Burger G."/>
            <person name="Gray M.W."/>
            <person name="Holland P.W.H."/>
            <person name="King N."/>
            <person name="Lang F.B.F."/>
            <person name="Roger A.J."/>
            <person name="Ruiz-Trillo I."/>
            <person name="Lander E."/>
            <person name="Nusbaum C."/>
        </authorList>
    </citation>
    <scope>NUCLEOTIDE SEQUENCE [LARGE SCALE GENOMIC DNA]</scope>
    <source>
        <strain evidence="9">ATCC 38327</strain>
    </source>
</reference>
<dbReference type="PANTHER" id="PTHR43562">
    <property type="entry name" value="NAPA-TYPE SODIUM/HYDROGEN ANTIPORTER"/>
    <property type="match status" value="1"/>
</dbReference>
<dbReference type="GO" id="GO:0015297">
    <property type="term" value="F:antiporter activity"/>
    <property type="evidence" value="ECO:0007669"/>
    <property type="project" value="UniProtKB-KW"/>
</dbReference>
<dbReference type="GO" id="GO:0006814">
    <property type="term" value="P:sodium ion transport"/>
    <property type="evidence" value="ECO:0007669"/>
    <property type="project" value="UniProtKB-KW"/>
</dbReference>
<keyword evidence="7" id="KW-0812">Transmembrane</keyword>
<dbReference type="VEuPathDB" id="FungiDB:AMAG_13322"/>
<sequence length="196" mass="20134">MAPLFFASMGSAIPIGDLWKPTILWRGLVYAALMALGKALVGPVVVLLDALLCRTRAIAPPSPSSSPSPPPPLPAPTPDISTPATRSTDTPTTLSTVESQATATTSTTDYDALVDVRISAATLLGLGLIARGEIGIVIAQLAYAAGTTSSVVLLGEEPFLVAMWAIVLCTVVGPAAMAVVARRTWTKVSAPSSPWA</sequence>
<dbReference type="Gene3D" id="1.20.1530.20">
    <property type="match status" value="2"/>
</dbReference>
<dbReference type="AlphaFoldDB" id="A0A0L0T080"/>
<keyword evidence="1" id="KW-0813">Transport</keyword>
<keyword evidence="7" id="KW-0472">Membrane</keyword>